<keyword evidence="2" id="KW-1185">Reference proteome</keyword>
<name>A0A0J1IKN7_9FIRM</name>
<evidence type="ECO:0000313" key="1">
    <source>
        <dbReference type="EMBL" id="KLU65286.1"/>
    </source>
</evidence>
<reference evidence="1 2" key="1">
    <citation type="submission" date="2015-06" db="EMBL/GenBank/DDBJ databases">
        <title>Draft genome of the moderately acidophilic sulfate reducer Candidatus Desulfosporosinus acididurans strain M1.</title>
        <authorList>
            <person name="Poehlein A."/>
            <person name="Petzsch P."/>
            <person name="Johnson B.D."/>
            <person name="Schloemann M."/>
            <person name="Daniel R."/>
            <person name="Muehling M."/>
        </authorList>
    </citation>
    <scope>NUCLEOTIDE SEQUENCE [LARGE SCALE GENOMIC DNA]</scope>
    <source>
        <strain evidence="1 2">M1</strain>
    </source>
</reference>
<dbReference type="Proteomes" id="UP000036356">
    <property type="component" value="Unassembled WGS sequence"/>
</dbReference>
<accession>A0A0J1IKN7</accession>
<comment type="caution">
    <text evidence="1">The sequence shown here is derived from an EMBL/GenBank/DDBJ whole genome shotgun (WGS) entry which is preliminary data.</text>
</comment>
<gene>
    <name evidence="1" type="ORF">DEAC_c28380</name>
</gene>
<dbReference type="InterPro" id="IPR054845">
    <property type="entry name" value="Exosporium_prot_C"/>
</dbReference>
<sequence>MPSDPNPAFITTASLVQCAPLAVTQTAPGTVYVTVSIPAESVITLPTPALEIKRVSKMLKITQCRFFNPIPPIAAGKPADTAKLFLGGFVRKDIQYTEVTAGTPTPTTVAGTIRDFVIDIPVSCVANLGTGFTLPPQNFDQEQIYEYFKSSSLPSGFSPKDKLLSGDLSEFNVVSNKFLNVLPTCELVYSQINEMDDALNRVPLAGGPFEEGTFTTLQEKMVVVAQVKVTFPTVIDP</sequence>
<dbReference type="PATRIC" id="fig|476652.3.peg.2982"/>
<protein>
    <recommendedName>
        <fullName evidence="3">SipL SPOCS domain-containing protein</fullName>
    </recommendedName>
</protein>
<organism evidence="1 2">
    <name type="scientific">Desulfosporosinus acididurans</name>
    <dbReference type="NCBI Taxonomy" id="476652"/>
    <lineage>
        <taxon>Bacteria</taxon>
        <taxon>Bacillati</taxon>
        <taxon>Bacillota</taxon>
        <taxon>Clostridia</taxon>
        <taxon>Eubacteriales</taxon>
        <taxon>Desulfitobacteriaceae</taxon>
        <taxon>Desulfosporosinus</taxon>
    </lineage>
</organism>
<dbReference type="RefSeq" id="WP_053006439.1">
    <property type="nucleotide sequence ID" value="NZ_LDZY01000009.1"/>
</dbReference>
<evidence type="ECO:0000313" key="2">
    <source>
        <dbReference type="Proteomes" id="UP000036356"/>
    </source>
</evidence>
<dbReference type="AlphaFoldDB" id="A0A0J1IKN7"/>
<evidence type="ECO:0008006" key="3">
    <source>
        <dbReference type="Google" id="ProtNLM"/>
    </source>
</evidence>
<dbReference type="EMBL" id="LDZY01000009">
    <property type="protein sequence ID" value="KLU65286.1"/>
    <property type="molecule type" value="Genomic_DNA"/>
</dbReference>
<dbReference type="NCBIfam" id="NF045794">
    <property type="entry name" value="CsxC_fam"/>
    <property type="match status" value="1"/>
</dbReference>
<proteinExistence type="predicted"/>